<organism evidence="1 2">
    <name type="scientific">Eumeta variegata</name>
    <name type="common">Bagworm moth</name>
    <name type="synonym">Eumeta japonica</name>
    <dbReference type="NCBI Taxonomy" id="151549"/>
    <lineage>
        <taxon>Eukaryota</taxon>
        <taxon>Metazoa</taxon>
        <taxon>Ecdysozoa</taxon>
        <taxon>Arthropoda</taxon>
        <taxon>Hexapoda</taxon>
        <taxon>Insecta</taxon>
        <taxon>Pterygota</taxon>
        <taxon>Neoptera</taxon>
        <taxon>Endopterygota</taxon>
        <taxon>Lepidoptera</taxon>
        <taxon>Glossata</taxon>
        <taxon>Ditrysia</taxon>
        <taxon>Tineoidea</taxon>
        <taxon>Psychidae</taxon>
        <taxon>Oiketicinae</taxon>
        <taxon>Eumeta</taxon>
    </lineage>
</organism>
<gene>
    <name evidence="1" type="ORF">EVAR_70849_1</name>
</gene>
<protein>
    <submittedName>
        <fullName evidence="1">Uncharacterized protein</fullName>
    </submittedName>
</protein>
<comment type="caution">
    <text evidence="1">The sequence shown here is derived from an EMBL/GenBank/DDBJ whole genome shotgun (WGS) entry which is preliminary data.</text>
</comment>
<evidence type="ECO:0000313" key="1">
    <source>
        <dbReference type="EMBL" id="GBO99123.1"/>
    </source>
</evidence>
<dbReference type="AlphaFoldDB" id="A0A4C1SAK7"/>
<dbReference type="EMBL" id="BGZK01003245">
    <property type="protein sequence ID" value="GBO99123.1"/>
    <property type="molecule type" value="Genomic_DNA"/>
</dbReference>
<proteinExistence type="predicted"/>
<keyword evidence="2" id="KW-1185">Reference proteome</keyword>
<reference evidence="1 2" key="1">
    <citation type="journal article" date="2019" name="Commun. Biol.">
        <title>The bagworm genome reveals a unique fibroin gene that provides high tensile strength.</title>
        <authorList>
            <person name="Kono N."/>
            <person name="Nakamura H."/>
            <person name="Ohtoshi R."/>
            <person name="Tomita M."/>
            <person name="Numata K."/>
            <person name="Arakawa K."/>
        </authorList>
    </citation>
    <scope>NUCLEOTIDE SEQUENCE [LARGE SCALE GENOMIC DNA]</scope>
</reference>
<sequence length="107" mass="11592">MSERDARVIGAPIRRTVAARAGSTAFLTMTGFACATSSCIDRSRLADCRGLACAIYTRASLAPRFGQGFLASLGGLTAEWSVYTIGNRQSPQLHYALRLCQIHLFLH</sequence>
<dbReference type="Proteomes" id="UP000299102">
    <property type="component" value="Unassembled WGS sequence"/>
</dbReference>
<evidence type="ECO:0000313" key="2">
    <source>
        <dbReference type="Proteomes" id="UP000299102"/>
    </source>
</evidence>
<name>A0A4C1SAK7_EUMVA</name>
<dbReference type="PROSITE" id="PS51257">
    <property type="entry name" value="PROKAR_LIPOPROTEIN"/>
    <property type="match status" value="1"/>
</dbReference>
<accession>A0A4C1SAK7</accession>